<reference evidence="2" key="1">
    <citation type="submission" date="2020-10" db="EMBL/GenBank/DDBJ databases">
        <title>Complete genome sequence of Bacillus velezensis NST6.</title>
        <authorList>
            <person name="Choi J."/>
        </authorList>
    </citation>
    <scope>NUCLEOTIDE SEQUENCE [LARGE SCALE GENOMIC DNA]</scope>
    <source>
        <strain evidence="2">NST6</strain>
    </source>
</reference>
<evidence type="ECO:0000313" key="2">
    <source>
        <dbReference type="Proteomes" id="UP000587477"/>
    </source>
</evidence>
<dbReference type="AlphaFoldDB" id="A0A7W4LU83"/>
<accession>A0A7W4LU83</accession>
<evidence type="ECO:0000313" key="1">
    <source>
        <dbReference type="EMBL" id="QOY25842.1"/>
    </source>
</evidence>
<name>A0A7W4LU83_BACVE</name>
<protein>
    <submittedName>
        <fullName evidence="1">Uncharacterized protein</fullName>
    </submittedName>
</protein>
<sequence>MVTRNLSFHTKRWYKENKAVVKRALLDQGHPLSPTEANESILKDVVFYCTEKLKNNPTTVNHRIRAMK</sequence>
<gene>
    <name evidence="1" type="ORF">BACVE_000772</name>
</gene>
<organism evidence="1 2">
    <name type="scientific">Bacillus velezensis</name>
    <dbReference type="NCBI Taxonomy" id="492670"/>
    <lineage>
        <taxon>Bacteria</taxon>
        <taxon>Bacillati</taxon>
        <taxon>Bacillota</taxon>
        <taxon>Bacilli</taxon>
        <taxon>Bacillales</taxon>
        <taxon>Bacillaceae</taxon>
        <taxon>Bacillus</taxon>
        <taxon>Bacillus amyloliquefaciens group</taxon>
    </lineage>
</organism>
<proteinExistence type="predicted"/>
<dbReference type="Proteomes" id="UP000587477">
    <property type="component" value="Chromosome"/>
</dbReference>
<dbReference type="EMBL" id="CP063687">
    <property type="protein sequence ID" value="QOY25842.1"/>
    <property type="molecule type" value="Genomic_DNA"/>
</dbReference>